<dbReference type="InterPro" id="IPR050794">
    <property type="entry name" value="CPA2_transporter"/>
</dbReference>
<keyword evidence="12" id="KW-1185">Reference proteome</keyword>
<feature type="transmembrane region" description="Helical" evidence="8">
    <location>
        <begin position="80"/>
        <end position="97"/>
    </location>
</feature>
<dbReference type="Pfam" id="PF00999">
    <property type="entry name" value="Na_H_Exchanger"/>
    <property type="match status" value="1"/>
</dbReference>
<feature type="transmembrane region" description="Helical" evidence="8">
    <location>
        <begin position="109"/>
        <end position="131"/>
    </location>
</feature>
<dbReference type="GO" id="GO:1902600">
    <property type="term" value="P:proton transmembrane transport"/>
    <property type="evidence" value="ECO:0007669"/>
    <property type="project" value="InterPro"/>
</dbReference>
<dbReference type="GO" id="GO:0015297">
    <property type="term" value="F:antiporter activity"/>
    <property type="evidence" value="ECO:0007669"/>
    <property type="project" value="InterPro"/>
</dbReference>
<dbReference type="eggNOG" id="arCOG01953">
    <property type="taxonomic scope" value="Archaea"/>
</dbReference>
<dbReference type="EMBL" id="FOIS01000002">
    <property type="protein sequence ID" value="SEW01404.1"/>
    <property type="molecule type" value="Genomic_DNA"/>
</dbReference>
<feature type="transmembrane region" description="Helical" evidence="8">
    <location>
        <begin position="178"/>
        <end position="202"/>
    </location>
</feature>
<dbReference type="PANTHER" id="PTHR32468">
    <property type="entry name" value="CATION/H + ANTIPORTER"/>
    <property type="match status" value="1"/>
</dbReference>
<evidence type="ECO:0000313" key="12">
    <source>
        <dbReference type="Proteomes" id="UP000183275"/>
    </source>
</evidence>
<dbReference type="Pfam" id="PF00582">
    <property type="entry name" value="Usp"/>
    <property type="match status" value="2"/>
</dbReference>
<evidence type="ECO:0000256" key="1">
    <source>
        <dbReference type="ARBA" id="ARBA00004141"/>
    </source>
</evidence>
<dbReference type="InterPro" id="IPR006153">
    <property type="entry name" value="Cation/H_exchanger_TM"/>
</dbReference>
<keyword evidence="6 8" id="KW-0472">Membrane</keyword>
<dbReference type="InterPro" id="IPR014729">
    <property type="entry name" value="Rossmann-like_a/b/a_fold"/>
</dbReference>
<dbReference type="Gene3D" id="1.20.1530.20">
    <property type="match status" value="1"/>
</dbReference>
<reference evidence="12" key="1">
    <citation type="submission" date="2016-10" db="EMBL/GenBank/DDBJ databases">
        <authorList>
            <person name="Varghese N."/>
        </authorList>
    </citation>
    <scope>NUCLEOTIDE SEQUENCE [LARGE SCALE GENOMIC DNA]</scope>
    <source>
        <strain evidence="12">CGMCC 1.12284</strain>
    </source>
</reference>
<evidence type="ECO:0000256" key="6">
    <source>
        <dbReference type="ARBA" id="ARBA00023136"/>
    </source>
</evidence>
<sequence>MTVIEPLGHHELFLVVAQLAVLLFVARALGEAFSSIGQPAVVGELLAGVVLGPSILGVVAPGLYAGLFEVSPAQFHLLEIVSWIGLIMLLVVTGLETDIDLIVSKGRTAIILSLGGILVPFATGFGLGWILPVEFIAAPEQRLVFSLFIATAMSISAIPVIAKVLIELDVIRRDIGQLILAAGMVDDTLGWILLATVAGLARSGVVDVNAAVTTILSVVVFLGVAFTVGRRLVSEIVRWVDNVIGGEASMITALMVLALSVGAITQYMGLEAILGAFVVGILVGQVKRFDYHLRHTFEVMTLGVFAPIFFAIAGLRMDVASLADPTVLAVGLIVLGVACFGKFAGIVGAARLAGLSRWEGITIGGGMNARGAMEIIVATIGLGLGILTSDMYSIIVMVAIVTSLMAPAIMRWSIPKIEMTDDERRRLELEGQQRRSFVGGLTTVLLPTRCSTDSQFAARLAGSLSRGQGIEVTSMYLERGDGGERGALAPLRSLFGRRTRAARGDGGTAPNDRNPDGNGPAGRDGRVDANGGDDSRRERADRCRELMERRLDLPRSQTRSIVRAERTSAKDTVIREAGEGYDMLVLGASERGTRADAPLFSATIDEIIRDAPCPVLVASTNRDEAGARSGDDRSVRRILLPTVGAEYNHHAAEVAYTIARDQDAVVDVVHVVAPPQVDDVFVDRPGVESGVRLGERIVEEEAAPGRQLGVAVDTNVIVGEREPEKELTALTRTEAYDLVLLGSSLRPLTGRAFFGHRVEYVFKHAACPVAVLASM</sequence>
<feature type="transmembrane region" description="Helical" evidence="8">
    <location>
        <begin position="143"/>
        <end position="166"/>
    </location>
</feature>
<dbReference type="InterPro" id="IPR006016">
    <property type="entry name" value="UspA"/>
</dbReference>
<feature type="transmembrane region" description="Helical" evidence="8">
    <location>
        <begin position="12"/>
        <end position="29"/>
    </location>
</feature>
<name>A0A1I0NJQ6_9EURY</name>
<evidence type="ECO:0000256" key="5">
    <source>
        <dbReference type="ARBA" id="ARBA00023065"/>
    </source>
</evidence>
<keyword evidence="3 8" id="KW-0812">Transmembrane</keyword>
<feature type="transmembrane region" description="Helical" evidence="8">
    <location>
        <begin position="296"/>
        <end position="315"/>
    </location>
</feature>
<evidence type="ECO:0000313" key="11">
    <source>
        <dbReference type="EMBL" id="SEW01404.1"/>
    </source>
</evidence>
<dbReference type="GO" id="GO:0016020">
    <property type="term" value="C:membrane"/>
    <property type="evidence" value="ECO:0007669"/>
    <property type="project" value="UniProtKB-SubCell"/>
</dbReference>
<protein>
    <submittedName>
        <fullName evidence="11">Transporter, CPA2 family</fullName>
    </submittedName>
</protein>
<keyword evidence="4 8" id="KW-1133">Transmembrane helix</keyword>
<evidence type="ECO:0000259" key="10">
    <source>
        <dbReference type="Pfam" id="PF00999"/>
    </source>
</evidence>
<comment type="subcellular location">
    <subcellularLocation>
        <location evidence="1">Membrane</location>
        <topology evidence="1">Multi-pass membrane protein</topology>
    </subcellularLocation>
</comment>
<dbReference type="OrthoDB" id="12029at2157"/>
<dbReference type="Proteomes" id="UP000183275">
    <property type="component" value="Unassembled WGS sequence"/>
</dbReference>
<keyword evidence="5" id="KW-0406">Ion transport</keyword>
<feature type="transmembrane region" description="Helical" evidence="8">
    <location>
        <begin position="208"/>
        <end position="228"/>
    </location>
</feature>
<feature type="transmembrane region" description="Helical" evidence="8">
    <location>
        <begin position="41"/>
        <end position="60"/>
    </location>
</feature>
<feature type="transmembrane region" description="Helical" evidence="8">
    <location>
        <begin position="240"/>
        <end position="261"/>
    </location>
</feature>
<feature type="transmembrane region" description="Helical" evidence="8">
    <location>
        <begin position="267"/>
        <end position="284"/>
    </location>
</feature>
<dbReference type="Gene3D" id="3.40.50.620">
    <property type="entry name" value="HUPs"/>
    <property type="match status" value="2"/>
</dbReference>
<evidence type="ECO:0000259" key="9">
    <source>
        <dbReference type="Pfam" id="PF00582"/>
    </source>
</evidence>
<feature type="domain" description="UspA" evidence="9">
    <location>
        <begin position="636"/>
        <end position="771"/>
    </location>
</feature>
<proteinExistence type="predicted"/>
<evidence type="ECO:0000256" key="7">
    <source>
        <dbReference type="SAM" id="MobiDB-lite"/>
    </source>
</evidence>
<feature type="region of interest" description="Disordered" evidence="7">
    <location>
        <begin position="501"/>
        <end position="540"/>
    </location>
</feature>
<feature type="domain" description="UspA" evidence="9">
    <location>
        <begin position="548"/>
        <end position="617"/>
    </location>
</feature>
<dbReference type="eggNOG" id="arCOG00449">
    <property type="taxonomic scope" value="Archaea"/>
</dbReference>
<evidence type="ECO:0000256" key="2">
    <source>
        <dbReference type="ARBA" id="ARBA00022448"/>
    </source>
</evidence>
<dbReference type="SUPFAM" id="SSF52402">
    <property type="entry name" value="Adenine nucleotide alpha hydrolases-like"/>
    <property type="match status" value="2"/>
</dbReference>
<organism evidence="11 12">
    <name type="scientific">Natrinema salifodinae</name>
    <dbReference type="NCBI Taxonomy" id="1202768"/>
    <lineage>
        <taxon>Archaea</taxon>
        <taxon>Methanobacteriati</taxon>
        <taxon>Methanobacteriota</taxon>
        <taxon>Stenosarchaea group</taxon>
        <taxon>Halobacteria</taxon>
        <taxon>Halobacteriales</taxon>
        <taxon>Natrialbaceae</taxon>
        <taxon>Natrinema</taxon>
    </lineage>
</organism>
<dbReference type="AlphaFoldDB" id="A0A1I0NJQ6"/>
<dbReference type="InterPro" id="IPR038770">
    <property type="entry name" value="Na+/solute_symporter_sf"/>
</dbReference>
<keyword evidence="2" id="KW-0813">Transport</keyword>
<dbReference type="STRING" id="1202768.SAMN05216285_1788"/>
<dbReference type="RefSeq" id="WP_049989041.1">
    <property type="nucleotide sequence ID" value="NZ_FOIS01000002.1"/>
</dbReference>
<feature type="compositionally biased region" description="Basic and acidic residues" evidence="7">
    <location>
        <begin position="523"/>
        <end position="540"/>
    </location>
</feature>
<dbReference type="PANTHER" id="PTHR32468:SF0">
    <property type="entry name" value="K(+)_H(+) ANTIPORTER 1"/>
    <property type="match status" value="1"/>
</dbReference>
<dbReference type="CDD" id="cd00293">
    <property type="entry name" value="USP-like"/>
    <property type="match status" value="1"/>
</dbReference>
<accession>A0A1I0NJQ6</accession>
<evidence type="ECO:0000256" key="8">
    <source>
        <dbReference type="SAM" id="Phobius"/>
    </source>
</evidence>
<feature type="domain" description="Cation/H+ exchanger transmembrane" evidence="10">
    <location>
        <begin position="23"/>
        <end position="410"/>
    </location>
</feature>
<gene>
    <name evidence="11" type="ORF">SAMN05216285_1788</name>
</gene>
<feature type="transmembrane region" description="Helical" evidence="8">
    <location>
        <begin position="327"/>
        <end position="350"/>
    </location>
</feature>
<evidence type="ECO:0000256" key="3">
    <source>
        <dbReference type="ARBA" id="ARBA00022692"/>
    </source>
</evidence>
<evidence type="ECO:0000256" key="4">
    <source>
        <dbReference type="ARBA" id="ARBA00022989"/>
    </source>
</evidence>